<dbReference type="InterPro" id="IPR002876">
    <property type="entry name" value="Transcrip_reg_TACO1-like"/>
</dbReference>
<dbReference type="GO" id="GO:0003677">
    <property type="term" value="F:DNA binding"/>
    <property type="evidence" value="ECO:0007669"/>
    <property type="project" value="UniProtKB-UniRule"/>
</dbReference>
<dbReference type="PANTHER" id="PTHR12532:SF6">
    <property type="entry name" value="TRANSCRIPTIONAL REGULATORY PROTEIN YEBC-RELATED"/>
    <property type="match status" value="1"/>
</dbReference>
<dbReference type="NCBIfam" id="NF001030">
    <property type="entry name" value="PRK00110.1"/>
    <property type="match status" value="1"/>
</dbReference>
<dbReference type="SUPFAM" id="SSF75625">
    <property type="entry name" value="YebC-like"/>
    <property type="match status" value="1"/>
</dbReference>
<dbReference type="Proteomes" id="UP000177369">
    <property type="component" value="Unassembled WGS sequence"/>
</dbReference>
<dbReference type="NCBIfam" id="NF009044">
    <property type="entry name" value="PRK12378.1"/>
    <property type="match status" value="1"/>
</dbReference>
<name>A0A1F5GAR9_9BACT</name>
<evidence type="ECO:0000259" key="9">
    <source>
        <dbReference type="Pfam" id="PF20772"/>
    </source>
</evidence>
<dbReference type="InterPro" id="IPR017856">
    <property type="entry name" value="Integrase-like_N"/>
</dbReference>
<reference evidence="10 11" key="1">
    <citation type="journal article" date="2016" name="Nat. Commun.">
        <title>Thousands of microbial genomes shed light on interconnected biogeochemical processes in an aquifer system.</title>
        <authorList>
            <person name="Anantharaman K."/>
            <person name="Brown C.T."/>
            <person name="Hug L.A."/>
            <person name="Sharon I."/>
            <person name="Castelle C.J."/>
            <person name="Probst A.J."/>
            <person name="Thomas B.C."/>
            <person name="Singh A."/>
            <person name="Wilkins M.J."/>
            <person name="Karaoz U."/>
            <person name="Brodie E.L."/>
            <person name="Williams K.H."/>
            <person name="Hubbard S.S."/>
            <person name="Banfield J.F."/>
        </authorList>
    </citation>
    <scope>NUCLEOTIDE SEQUENCE [LARGE SCALE GENOMIC DNA]</scope>
</reference>
<dbReference type="InterPro" id="IPR026564">
    <property type="entry name" value="Transcrip_reg_TACO1-like_dom3"/>
</dbReference>
<sequence length="251" mass="26792">MSGHSKWSTIKRQKGVKDAKRGQAFTKAANAITISVKEGGGGDSASNFKLRLAIDHAKAINMPNENIKRAIERGLGKGGGAAIETVVYEGYAPGKVALIVEAATDNRNRTTPEVRGAIEKNGGTFASPGAVSWMFADSGLVTIVKNGKTLDDIFEIAVEAGVEDVEDAGEFVEVFTKPTEVEKVKNALSEKGLVVKSAEIFKKPTTTVPVNDEVIASKVLKTIDKIEELDDVQKVYANFDINDEILAKIGS</sequence>
<keyword evidence="5 6" id="KW-0804">Transcription</keyword>
<organism evidence="10 11">
    <name type="scientific">Candidatus Curtissbacteria bacterium RIFCSPHIGHO2_02_FULL_40_16b</name>
    <dbReference type="NCBI Taxonomy" id="1797714"/>
    <lineage>
        <taxon>Bacteria</taxon>
        <taxon>Candidatus Curtissiibacteriota</taxon>
    </lineage>
</organism>
<dbReference type="NCBIfam" id="TIGR01033">
    <property type="entry name" value="YebC/PmpR family DNA-binding transcriptional regulator"/>
    <property type="match status" value="1"/>
</dbReference>
<evidence type="ECO:0000256" key="3">
    <source>
        <dbReference type="ARBA" id="ARBA00023015"/>
    </source>
</evidence>
<dbReference type="InterPro" id="IPR029072">
    <property type="entry name" value="YebC-like"/>
</dbReference>
<evidence type="ECO:0000256" key="4">
    <source>
        <dbReference type="ARBA" id="ARBA00023125"/>
    </source>
</evidence>
<protein>
    <recommendedName>
        <fullName evidence="6">Probable transcriptional regulatory protein A3D04_01875</fullName>
    </recommendedName>
</protein>
<dbReference type="Pfam" id="PF01709">
    <property type="entry name" value="Transcrip_reg"/>
    <property type="match status" value="1"/>
</dbReference>
<keyword evidence="3 6" id="KW-0805">Transcription regulation</keyword>
<feature type="domain" description="TACO1/YebC-like N-terminal" evidence="9">
    <location>
        <begin position="5"/>
        <end position="77"/>
    </location>
</feature>
<comment type="subcellular location">
    <subcellularLocation>
        <location evidence="6">Cytoplasm</location>
    </subcellularLocation>
</comment>
<dbReference type="EMBL" id="MFBD01000016">
    <property type="protein sequence ID" value="OGD88925.1"/>
    <property type="molecule type" value="Genomic_DNA"/>
</dbReference>
<keyword evidence="4 6" id="KW-0238">DNA-binding</keyword>
<dbReference type="GO" id="GO:0006355">
    <property type="term" value="P:regulation of DNA-templated transcription"/>
    <property type="evidence" value="ECO:0007669"/>
    <property type="project" value="UniProtKB-UniRule"/>
</dbReference>
<dbReference type="InterPro" id="IPR049083">
    <property type="entry name" value="TACO1_YebC_N"/>
</dbReference>
<feature type="domain" description="TACO1/YebC-like second and third" evidence="8">
    <location>
        <begin position="84"/>
        <end position="239"/>
    </location>
</feature>
<evidence type="ECO:0000313" key="10">
    <source>
        <dbReference type="EMBL" id="OGD88925.1"/>
    </source>
</evidence>
<dbReference type="GO" id="GO:0005829">
    <property type="term" value="C:cytosol"/>
    <property type="evidence" value="ECO:0007669"/>
    <property type="project" value="TreeGrafter"/>
</dbReference>
<dbReference type="Gene3D" id="1.10.10.200">
    <property type="match status" value="1"/>
</dbReference>
<accession>A0A1F5GAR9</accession>
<feature type="region of interest" description="Disordered" evidence="7">
    <location>
        <begin position="1"/>
        <end position="21"/>
    </location>
</feature>
<dbReference type="Pfam" id="PF20772">
    <property type="entry name" value="TACO1_YebC_N"/>
    <property type="match status" value="1"/>
</dbReference>
<dbReference type="PANTHER" id="PTHR12532">
    <property type="entry name" value="TRANSLATIONAL ACTIVATOR OF CYTOCHROME C OXIDASE 1"/>
    <property type="match status" value="1"/>
</dbReference>
<evidence type="ECO:0000256" key="1">
    <source>
        <dbReference type="ARBA" id="ARBA00008724"/>
    </source>
</evidence>
<dbReference type="Gene3D" id="3.30.70.980">
    <property type="match status" value="2"/>
</dbReference>
<comment type="caution">
    <text evidence="10">The sequence shown here is derived from an EMBL/GenBank/DDBJ whole genome shotgun (WGS) entry which is preliminary data.</text>
</comment>
<dbReference type="AlphaFoldDB" id="A0A1F5GAR9"/>
<evidence type="ECO:0000256" key="6">
    <source>
        <dbReference type="HAMAP-Rule" id="MF_00693"/>
    </source>
</evidence>
<proteinExistence type="inferred from homology"/>
<evidence type="ECO:0000313" key="11">
    <source>
        <dbReference type="Proteomes" id="UP000177369"/>
    </source>
</evidence>
<dbReference type="InterPro" id="IPR048300">
    <property type="entry name" value="TACO1_YebC-like_2nd/3rd_dom"/>
</dbReference>
<comment type="similarity">
    <text evidence="1 6">Belongs to the TACO1 family.</text>
</comment>
<evidence type="ECO:0000256" key="2">
    <source>
        <dbReference type="ARBA" id="ARBA00022490"/>
    </source>
</evidence>
<evidence type="ECO:0000256" key="7">
    <source>
        <dbReference type="SAM" id="MobiDB-lite"/>
    </source>
</evidence>
<evidence type="ECO:0000256" key="5">
    <source>
        <dbReference type="ARBA" id="ARBA00023163"/>
    </source>
</evidence>
<dbReference type="HAMAP" id="MF_00693">
    <property type="entry name" value="Transcrip_reg_TACO1"/>
    <property type="match status" value="1"/>
</dbReference>
<keyword evidence="2 6" id="KW-0963">Cytoplasm</keyword>
<dbReference type="STRING" id="1797714.A3D04_01875"/>
<gene>
    <name evidence="10" type="ORF">A3D04_01875</name>
</gene>
<evidence type="ECO:0000259" key="8">
    <source>
        <dbReference type="Pfam" id="PF01709"/>
    </source>
</evidence>
<dbReference type="FunFam" id="1.10.10.200:FF:000002">
    <property type="entry name" value="Probable transcriptional regulatory protein CLM62_37755"/>
    <property type="match status" value="1"/>
</dbReference>